<dbReference type="SUPFAM" id="SSF49452">
    <property type="entry name" value="Starch-binding domain-like"/>
    <property type="match status" value="1"/>
</dbReference>
<dbReference type="InterPro" id="IPR000531">
    <property type="entry name" value="Beta-barrel_TonB"/>
</dbReference>
<accession>W0RJL7</accession>
<keyword evidence="7 8" id="KW-0998">Cell outer membrane</keyword>
<dbReference type="CDD" id="cd01347">
    <property type="entry name" value="ligand_gated_channel"/>
    <property type="match status" value="1"/>
</dbReference>
<dbReference type="OrthoDB" id="9795928at2"/>
<feature type="chain" id="PRO_5004794288" evidence="10">
    <location>
        <begin position="18"/>
        <end position="925"/>
    </location>
</feature>
<dbReference type="PROSITE" id="PS52016">
    <property type="entry name" value="TONB_DEPENDENT_REC_3"/>
    <property type="match status" value="1"/>
</dbReference>
<dbReference type="InterPro" id="IPR039426">
    <property type="entry name" value="TonB-dep_rcpt-like"/>
</dbReference>
<dbReference type="Pfam" id="PF07715">
    <property type="entry name" value="Plug"/>
    <property type="match status" value="1"/>
</dbReference>
<proteinExistence type="inferred from homology"/>
<keyword evidence="4 8" id="KW-0812">Transmembrane</keyword>
<evidence type="ECO:0000259" key="12">
    <source>
        <dbReference type="Pfam" id="PF07715"/>
    </source>
</evidence>
<evidence type="ECO:0000256" key="4">
    <source>
        <dbReference type="ARBA" id="ARBA00022692"/>
    </source>
</evidence>
<dbReference type="HOGENOM" id="CLU_010745_1_1_0"/>
<dbReference type="Gene3D" id="2.60.40.1120">
    <property type="entry name" value="Carboxypeptidase-like, regulatory domain"/>
    <property type="match status" value="1"/>
</dbReference>
<reference evidence="13 14" key="1">
    <citation type="journal article" date="2014" name="Genome Announc.">
        <title>Genome Sequence and Methylome of Soil Bacterium Gemmatirosa kalamazoonensis KBS708T, a Member of the Rarely Cultivated Gemmatimonadetes Phylum.</title>
        <authorList>
            <person name="Debruyn J.M."/>
            <person name="Radosevich M."/>
            <person name="Wommack K.E."/>
            <person name="Polson S.W."/>
            <person name="Hauser L.J."/>
            <person name="Fawaz M.N."/>
            <person name="Korlach J."/>
            <person name="Tsai Y.C."/>
        </authorList>
    </citation>
    <scope>NUCLEOTIDE SEQUENCE [LARGE SCALE GENOMIC DNA]</scope>
    <source>
        <strain evidence="13 14">KBS708</strain>
    </source>
</reference>
<dbReference type="Pfam" id="PF13620">
    <property type="entry name" value="CarboxypepD_reg"/>
    <property type="match status" value="1"/>
</dbReference>
<keyword evidence="6 8" id="KW-0472">Membrane</keyword>
<evidence type="ECO:0000256" key="5">
    <source>
        <dbReference type="ARBA" id="ARBA00023077"/>
    </source>
</evidence>
<protein>
    <submittedName>
        <fullName evidence="13">TonB-dependent receptor</fullName>
    </submittedName>
</protein>
<evidence type="ECO:0000313" key="13">
    <source>
        <dbReference type="EMBL" id="AHG90535.1"/>
    </source>
</evidence>
<dbReference type="InterPro" id="IPR012910">
    <property type="entry name" value="Plug_dom"/>
</dbReference>
<keyword evidence="5 9" id="KW-0798">TonB box</keyword>
<dbReference type="Gene3D" id="2.170.130.10">
    <property type="entry name" value="TonB-dependent receptor, plug domain"/>
    <property type="match status" value="1"/>
</dbReference>
<feature type="signal peptide" evidence="10">
    <location>
        <begin position="1"/>
        <end position="17"/>
    </location>
</feature>
<evidence type="ECO:0000256" key="9">
    <source>
        <dbReference type="RuleBase" id="RU003357"/>
    </source>
</evidence>
<evidence type="ECO:0000256" key="6">
    <source>
        <dbReference type="ARBA" id="ARBA00023136"/>
    </source>
</evidence>
<keyword evidence="14" id="KW-1185">Reference proteome</keyword>
<evidence type="ECO:0000256" key="3">
    <source>
        <dbReference type="ARBA" id="ARBA00022452"/>
    </source>
</evidence>
<name>W0RJL7_9BACT</name>
<dbReference type="Gene3D" id="2.40.170.20">
    <property type="entry name" value="TonB-dependent receptor, beta-barrel domain"/>
    <property type="match status" value="1"/>
</dbReference>
<dbReference type="EMBL" id="CP007128">
    <property type="protein sequence ID" value="AHG90535.1"/>
    <property type="molecule type" value="Genomic_DNA"/>
</dbReference>
<dbReference type="STRING" id="861299.J421_2998"/>
<comment type="similarity">
    <text evidence="8 9">Belongs to the TonB-dependent receptor family.</text>
</comment>
<evidence type="ECO:0000256" key="10">
    <source>
        <dbReference type="SAM" id="SignalP"/>
    </source>
</evidence>
<dbReference type="AlphaFoldDB" id="W0RJL7"/>
<dbReference type="KEGG" id="gba:J421_2998"/>
<evidence type="ECO:0000256" key="8">
    <source>
        <dbReference type="PROSITE-ProRule" id="PRU01360"/>
    </source>
</evidence>
<keyword evidence="13" id="KW-0675">Receptor</keyword>
<organism evidence="13 14">
    <name type="scientific">Gemmatirosa kalamazoonensis</name>
    <dbReference type="NCBI Taxonomy" id="861299"/>
    <lineage>
        <taxon>Bacteria</taxon>
        <taxon>Pseudomonadati</taxon>
        <taxon>Gemmatimonadota</taxon>
        <taxon>Gemmatimonadia</taxon>
        <taxon>Gemmatimonadales</taxon>
        <taxon>Gemmatimonadaceae</taxon>
        <taxon>Gemmatirosa</taxon>
    </lineage>
</organism>
<evidence type="ECO:0000256" key="2">
    <source>
        <dbReference type="ARBA" id="ARBA00022448"/>
    </source>
</evidence>
<evidence type="ECO:0000313" key="14">
    <source>
        <dbReference type="Proteomes" id="UP000019151"/>
    </source>
</evidence>
<feature type="domain" description="TonB-dependent receptor plug" evidence="12">
    <location>
        <begin position="126"/>
        <end position="247"/>
    </location>
</feature>
<dbReference type="PANTHER" id="PTHR47234">
    <property type="match status" value="1"/>
</dbReference>
<evidence type="ECO:0000256" key="7">
    <source>
        <dbReference type="ARBA" id="ARBA00023237"/>
    </source>
</evidence>
<dbReference type="PATRIC" id="fig|861299.3.peg.3051"/>
<dbReference type="InterPro" id="IPR037066">
    <property type="entry name" value="Plug_dom_sf"/>
</dbReference>
<dbReference type="eggNOG" id="COG4771">
    <property type="taxonomic scope" value="Bacteria"/>
</dbReference>
<dbReference type="PANTHER" id="PTHR47234:SF3">
    <property type="entry name" value="SECRETIN_TONB SHORT N-TERMINAL DOMAIN-CONTAINING PROTEIN"/>
    <property type="match status" value="1"/>
</dbReference>
<gene>
    <name evidence="13" type="ORF">J421_2998</name>
</gene>
<keyword evidence="2 8" id="KW-0813">Transport</keyword>
<keyword evidence="3 8" id="KW-1134">Transmembrane beta strand</keyword>
<evidence type="ECO:0000256" key="1">
    <source>
        <dbReference type="ARBA" id="ARBA00004571"/>
    </source>
</evidence>
<dbReference type="GO" id="GO:0009279">
    <property type="term" value="C:cell outer membrane"/>
    <property type="evidence" value="ECO:0007669"/>
    <property type="project" value="UniProtKB-SubCell"/>
</dbReference>
<dbReference type="Proteomes" id="UP000019151">
    <property type="component" value="Chromosome"/>
</dbReference>
<sequence>MHLHVTRLLLAGSLVLAAERAAAQQPALGTVTGRVTGESGEGMVGATIAVTGTPYGALTKSDGTYRIALRPGTYELRARLIGYTSPRDTVVVTAGGTVTRNFRLARAASTLEAVAVVGSRTEARTVIESPVPVDVLSAAEIKSTGRTETAQILQQLAPSVNFPRPSITDGTDHVRPLTLRGLGADQVLVLLNGKRRHTSALVNLNGSVGRGQAAVDVNAIPASMIDHIEVLRDGAAAQYGSDAIAGVVNIVLKSGADGNLTAEYGRTATTYGGQTVNGTNLVSGVATPVTAQTPSRSAHDGGLVHAALDKGVASSQSRFLHGGVEYRNRGNTNRTLADPRPQTFAEVTNGTFRDLSTGPMNYELGDAAVADAVGMFNGGYDLANGVELYAFGGFDHREGRSAGNFRRVTQNTQTVRSIYPNGFLPFIESTIGDFSGFGGARGKVAGWQWDLSTGYGRDNFRFDVTHSNNASMGAASPTNFYAGTLVFGQWMNNLDLSREVHVGTAGIPLRLAAGAEFRVDQYRIKAGDVASYVDGGAPVLDANGNVVVGAKAIPGAQVFPGFQPSNAVDASRNNAAVYADVESDITKQFLVSGAVRYEHYSDFGSTTTGKVASRLTIVPGFVLRGAFGTGFRAPSLQQTYFSSTATNFVNGVPFEIRTAPVGSDLAKVLGAKPLKPEHSTNYSAGVALEPARSLSFTVDLYRVNITDRIVLSENFTGTAVQNLLRPLGVSGARYFTNAIDTRTNGIDVVGNYGLSLRSAGFVRLMAGYNHNKTHATLVAQTPPELGNQNENLFGRVERARIEEGQPRDNFLASANYEYHDLGLVARTQRFGSVTTRATVGSDNLDQTFGAKWITDVSASYKVLRRFTLTAGADNVFDVYPDQNNNLGNVRSNVAGNANFGIFPYSSFSPFGFNGRFVYARVGVGI</sequence>
<comment type="subcellular location">
    <subcellularLocation>
        <location evidence="1 8">Cell outer membrane</location>
        <topology evidence="1 8">Multi-pass membrane protein</topology>
    </subcellularLocation>
</comment>
<dbReference type="InterPro" id="IPR036942">
    <property type="entry name" value="Beta-barrel_TonB_sf"/>
</dbReference>
<dbReference type="RefSeq" id="WP_025412005.1">
    <property type="nucleotide sequence ID" value="NZ_CP007128.1"/>
</dbReference>
<keyword evidence="10" id="KW-0732">Signal</keyword>
<evidence type="ECO:0000259" key="11">
    <source>
        <dbReference type="Pfam" id="PF00593"/>
    </source>
</evidence>
<dbReference type="InterPro" id="IPR013784">
    <property type="entry name" value="Carb-bd-like_fold"/>
</dbReference>
<feature type="domain" description="TonB-dependent receptor-like beta-barrel" evidence="11">
    <location>
        <begin position="447"/>
        <end position="875"/>
    </location>
</feature>
<dbReference type="SUPFAM" id="SSF56935">
    <property type="entry name" value="Porins"/>
    <property type="match status" value="1"/>
</dbReference>
<dbReference type="InParanoid" id="W0RJL7"/>
<dbReference type="GO" id="GO:0030246">
    <property type="term" value="F:carbohydrate binding"/>
    <property type="evidence" value="ECO:0007669"/>
    <property type="project" value="InterPro"/>
</dbReference>
<dbReference type="Pfam" id="PF00593">
    <property type="entry name" value="TonB_dep_Rec_b-barrel"/>
    <property type="match status" value="1"/>
</dbReference>